<dbReference type="Proteomes" id="UP001596233">
    <property type="component" value="Unassembled WGS sequence"/>
</dbReference>
<proteinExistence type="predicted"/>
<keyword evidence="1" id="KW-0472">Membrane</keyword>
<protein>
    <submittedName>
        <fullName evidence="2">Uncharacterized protein</fullName>
    </submittedName>
</protein>
<dbReference type="EMBL" id="JBHSTE010000003">
    <property type="protein sequence ID" value="MFC6333016.1"/>
    <property type="molecule type" value="Genomic_DNA"/>
</dbReference>
<evidence type="ECO:0000256" key="1">
    <source>
        <dbReference type="SAM" id="Phobius"/>
    </source>
</evidence>
<comment type="caution">
    <text evidence="2">The sequence shown here is derived from an EMBL/GenBank/DDBJ whole genome shotgun (WGS) entry which is preliminary data.</text>
</comment>
<sequence>MKSIITRKLISSLGSASISTLIFPLLFLGNEWGDYLSSVFYAAFFVFPIVFFYGNAVSFLLEFLLRKLSSSWSRALYIVLHLTFGLLGGSIVNIWGYYWNGAIAAGIYVLIDQVIKYGTHAVYRLMKWIAIAAYVLLVILMLVALS</sequence>
<reference evidence="3" key="1">
    <citation type="journal article" date="2019" name="Int. J. Syst. Evol. Microbiol.">
        <title>The Global Catalogue of Microorganisms (GCM) 10K type strain sequencing project: providing services to taxonomists for standard genome sequencing and annotation.</title>
        <authorList>
            <consortium name="The Broad Institute Genomics Platform"/>
            <consortium name="The Broad Institute Genome Sequencing Center for Infectious Disease"/>
            <person name="Wu L."/>
            <person name="Ma J."/>
        </authorList>
    </citation>
    <scope>NUCLEOTIDE SEQUENCE [LARGE SCALE GENOMIC DNA]</scope>
    <source>
        <strain evidence="3">PCU 280</strain>
    </source>
</reference>
<dbReference type="RefSeq" id="WP_379234036.1">
    <property type="nucleotide sequence ID" value="NZ_JBHSTE010000003.1"/>
</dbReference>
<feature type="transmembrane region" description="Helical" evidence="1">
    <location>
        <begin position="75"/>
        <end position="92"/>
    </location>
</feature>
<gene>
    <name evidence="2" type="ORF">ACFP56_10310</name>
</gene>
<feature type="transmembrane region" description="Helical" evidence="1">
    <location>
        <begin position="9"/>
        <end position="27"/>
    </location>
</feature>
<feature type="transmembrane region" description="Helical" evidence="1">
    <location>
        <begin position="127"/>
        <end position="145"/>
    </location>
</feature>
<organism evidence="2 3">
    <name type="scientific">Paenibacillus septentrionalis</name>
    <dbReference type="NCBI Taxonomy" id="429342"/>
    <lineage>
        <taxon>Bacteria</taxon>
        <taxon>Bacillati</taxon>
        <taxon>Bacillota</taxon>
        <taxon>Bacilli</taxon>
        <taxon>Bacillales</taxon>
        <taxon>Paenibacillaceae</taxon>
        <taxon>Paenibacillus</taxon>
    </lineage>
</organism>
<evidence type="ECO:0000313" key="3">
    <source>
        <dbReference type="Proteomes" id="UP001596233"/>
    </source>
</evidence>
<name>A0ABW1V588_9BACL</name>
<evidence type="ECO:0000313" key="2">
    <source>
        <dbReference type="EMBL" id="MFC6333016.1"/>
    </source>
</evidence>
<keyword evidence="1" id="KW-0812">Transmembrane</keyword>
<feature type="transmembrane region" description="Helical" evidence="1">
    <location>
        <begin position="39"/>
        <end position="63"/>
    </location>
</feature>
<keyword evidence="1" id="KW-1133">Transmembrane helix</keyword>
<keyword evidence="3" id="KW-1185">Reference proteome</keyword>
<accession>A0ABW1V588</accession>